<sequence length="250" mass="28001">MLTITQDGGVAYLTANSPQINIYQFLTKFFPYGPDLIADAEPNNWTDPDNEILNDLDQTVYQEYQDGQPWPTIDRQTIIQFEDFVEMRNKPNSTVKESCLVLAKEQLGKAGYTCSGWLPGSQTFSIYTEQNGVNQSKTKQAISYIISSLQQKIPVLIGVDNRAGAPPENLDNSTDHYVVIVGMGTDDKGKYFQFVDSATSNRSQGASFSNRLYYNATTGKITGKTAVVNYRNYPGMHDYIVTQVRKSIKK</sequence>
<name>A0ABS9ZUX6_9SPHI</name>
<evidence type="ECO:0008006" key="3">
    <source>
        <dbReference type="Google" id="ProtNLM"/>
    </source>
</evidence>
<protein>
    <recommendedName>
        <fullName evidence="3">Peptidase C39-like domain-containing protein</fullName>
    </recommendedName>
</protein>
<gene>
    <name evidence="1" type="ORF">MMF97_01590</name>
</gene>
<keyword evidence="2" id="KW-1185">Reference proteome</keyword>
<dbReference type="EMBL" id="JALGBH010000001">
    <property type="protein sequence ID" value="MCJ0741383.1"/>
    <property type="molecule type" value="Genomic_DNA"/>
</dbReference>
<organism evidence="1 2">
    <name type="scientific">Pedobacter montanisoli</name>
    <dbReference type="NCBI Taxonomy" id="2923277"/>
    <lineage>
        <taxon>Bacteria</taxon>
        <taxon>Pseudomonadati</taxon>
        <taxon>Bacteroidota</taxon>
        <taxon>Sphingobacteriia</taxon>
        <taxon>Sphingobacteriales</taxon>
        <taxon>Sphingobacteriaceae</taxon>
        <taxon>Pedobacter</taxon>
    </lineage>
</organism>
<evidence type="ECO:0000313" key="2">
    <source>
        <dbReference type="Proteomes" id="UP001165460"/>
    </source>
</evidence>
<comment type="caution">
    <text evidence="1">The sequence shown here is derived from an EMBL/GenBank/DDBJ whole genome shotgun (WGS) entry which is preliminary data.</text>
</comment>
<dbReference type="Proteomes" id="UP001165460">
    <property type="component" value="Unassembled WGS sequence"/>
</dbReference>
<reference evidence="1" key="1">
    <citation type="submission" date="2022-03" db="EMBL/GenBank/DDBJ databases">
        <authorList>
            <person name="Woo C.Y."/>
        </authorList>
    </citation>
    <scope>NUCLEOTIDE SEQUENCE</scope>
    <source>
        <strain evidence="1">CYS-01</strain>
    </source>
</reference>
<accession>A0ABS9ZUX6</accession>
<proteinExistence type="predicted"/>
<evidence type="ECO:0000313" key="1">
    <source>
        <dbReference type="EMBL" id="MCJ0741383.1"/>
    </source>
</evidence>
<dbReference type="RefSeq" id="WP_243357922.1">
    <property type="nucleotide sequence ID" value="NZ_JALGBH010000001.1"/>
</dbReference>